<dbReference type="PROSITE" id="PS51257">
    <property type="entry name" value="PROKAR_LIPOPROTEIN"/>
    <property type="match status" value="1"/>
</dbReference>
<gene>
    <name evidence="1" type="ORF">RAK27_01285</name>
</gene>
<evidence type="ECO:0000313" key="1">
    <source>
        <dbReference type="EMBL" id="MDZ5757286.1"/>
    </source>
</evidence>
<dbReference type="Proteomes" id="UP001290462">
    <property type="component" value="Unassembled WGS sequence"/>
</dbReference>
<protein>
    <recommendedName>
        <fullName evidence="3">Lipoprotein</fullName>
    </recommendedName>
</protein>
<organism evidence="1 2">
    <name type="scientific">Carnobacterium maltaromaticum</name>
    <name type="common">Carnobacterium piscicola</name>
    <dbReference type="NCBI Taxonomy" id="2751"/>
    <lineage>
        <taxon>Bacteria</taxon>
        <taxon>Bacillati</taxon>
        <taxon>Bacillota</taxon>
        <taxon>Bacilli</taxon>
        <taxon>Lactobacillales</taxon>
        <taxon>Carnobacteriaceae</taxon>
        <taxon>Carnobacterium</taxon>
    </lineage>
</organism>
<sequence>MKKILKIFLSLICLFLLIIIGSCWSELKGGRVSPKVKVKVEKQIHDLEKDLKLSGKIKIEEIYRAGMPSGLIKAKYTYTENIEGDNISISDYFEFEKDGTVYTNIHKEKPELSRQFISAIQDISFEQKEYLKFKKDMNSMVKNELISKNSDRLMLAQYDIAKYGYLNYEENKTQYNWLEKKSEKNRHSDLEVDKSFYGYYHINPTEMMNHSRYYLNFAVIIPNHNAKYAPIDKEIIEGRYLIKDYLSKINGSNMPEGKYNISFDVVKSVSDIENIQDHGAGNCTYYGFSISEGVITVDEGWGLESTGKIDEVY</sequence>
<dbReference type="AlphaFoldDB" id="A0AAW9JUY7"/>
<accession>A0AAW9JUY7</accession>
<evidence type="ECO:0000313" key="2">
    <source>
        <dbReference type="Proteomes" id="UP001290462"/>
    </source>
</evidence>
<reference evidence="1" key="1">
    <citation type="submission" date="2023-08" db="EMBL/GenBank/DDBJ databases">
        <title>Genomic characterization of piscicolin 126 produced by Carnobacterium maltaromaticum CM22 strain isolated from salmon (Salmo salar).</title>
        <authorList>
            <person name="Gonzalez-Gragera E."/>
            <person name="Garcia-Lopez J.D."/>
            <person name="Teso-Perez C."/>
            <person name="Gimenez-Hernandez I."/>
            <person name="Peralta-Sanchez J.M."/>
            <person name="Valdivia E."/>
            <person name="Montalban-Lopez M."/>
            <person name="Martin-Platero A.M."/>
            <person name="Banos A."/>
            <person name="Martinez-Bueno M."/>
        </authorList>
    </citation>
    <scope>NUCLEOTIDE SEQUENCE</scope>
    <source>
        <strain evidence="1">CM22</strain>
    </source>
</reference>
<dbReference type="RefSeq" id="WP_201735179.1">
    <property type="nucleotide sequence ID" value="NZ_CAJGUS010000072.1"/>
</dbReference>
<name>A0AAW9JUY7_CARML</name>
<dbReference type="EMBL" id="JAVBVO010000001">
    <property type="protein sequence ID" value="MDZ5757286.1"/>
    <property type="molecule type" value="Genomic_DNA"/>
</dbReference>
<comment type="caution">
    <text evidence="1">The sequence shown here is derived from an EMBL/GenBank/DDBJ whole genome shotgun (WGS) entry which is preliminary data.</text>
</comment>
<evidence type="ECO:0008006" key="3">
    <source>
        <dbReference type="Google" id="ProtNLM"/>
    </source>
</evidence>
<proteinExistence type="predicted"/>